<dbReference type="SUPFAM" id="SSF51971">
    <property type="entry name" value="Nucleotide-binding domain"/>
    <property type="match status" value="1"/>
</dbReference>
<dbReference type="EMBL" id="CAUYUJ010010724">
    <property type="protein sequence ID" value="CAK0830119.1"/>
    <property type="molecule type" value="Genomic_DNA"/>
</dbReference>
<sequence>AAGRRRARLVGRARGRATRPRKGGARGQRVALEAQSSLRRIKSCFLDLVAELPGPWSEWRMRRRQDLERKWQQEMSEEAFKFAPLQTIEEERRQAKEGIFTPQESRYAPSKNSRIKPAEPLGKLPVDERRRMVVVGSGPAGYTAALYSGRALLRPLMFAGDLPGGQLMLTSDVENFPGYTEAVGGPTLMEDLRKQAEKFGAEVREQTVTAVDLSVRPFRVRVPSKEKEHGHIIETDALVISTGASAKWLGVEGEEQVKGRGVSTCATCDAALCFDEDVLVVGGGDVAFEDALFLARFAKSITLIHRSDVFKAQAIMQKRAQREPKVKIVTFCQAPRQRRQGTDGRRSTQLEDRRDADHALRGGIRGHRPRIAVAPLQGAADAGRGRVHCPRAARVQHPVQRPRRLRVRRRRGPQVPPGHHRGGLRVCRRARRRALAGPHPRVMAWLGGVRTRAGCRSRCASGSSKWQT</sequence>
<dbReference type="PRINTS" id="PR00469">
    <property type="entry name" value="PNDRDTASEII"/>
</dbReference>
<accession>A0ABN9SDQ5</accession>
<keyword evidence="3" id="KW-0274">FAD</keyword>
<gene>
    <name evidence="9" type="ORF">PCOR1329_LOCUS28837</name>
</gene>
<dbReference type="Pfam" id="PF07992">
    <property type="entry name" value="Pyr_redox_2"/>
    <property type="match status" value="1"/>
</dbReference>
<evidence type="ECO:0000256" key="7">
    <source>
        <dbReference type="SAM" id="MobiDB-lite"/>
    </source>
</evidence>
<dbReference type="PANTHER" id="PTHR48105">
    <property type="entry name" value="THIOREDOXIN REDUCTASE 1-RELATED-RELATED"/>
    <property type="match status" value="1"/>
</dbReference>
<keyword evidence="6" id="KW-0676">Redox-active center</keyword>
<dbReference type="PRINTS" id="PR00368">
    <property type="entry name" value="FADPNR"/>
</dbReference>
<evidence type="ECO:0000313" key="10">
    <source>
        <dbReference type="Proteomes" id="UP001189429"/>
    </source>
</evidence>
<evidence type="ECO:0000259" key="8">
    <source>
        <dbReference type="Pfam" id="PF07992"/>
    </source>
</evidence>
<keyword evidence="4" id="KW-0560">Oxidoreductase</keyword>
<organism evidence="9 10">
    <name type="scientific">Prorocentrum cordatum</name>
    <dbReference type="NCBI Taxonomy" id="2364126"/>
    <lineage>
        <taxon>Eukaryota</taxon>
        <taxon>Sar</taxon>
        <taxon>Alveolata</taxon>
        <taxon>Dinophyceae</taxon>
        <taxon>Prorocentrales</taxon>
        <taxon>Prorocentraceae</taxon>
        <taxon>Prorocentrum</taxon>
    </lineage>
</organism>
<feature type="region of interest" description="Disordered" evidence="7">
    <location>
        <begin position="335"/>
        <end position="361"/>
    </location>
</feature>
<keyword evidence="10" id="KW-1185">Reference proteome</keyword>
<dbReference type="PROSITE" id="PS00573">
    <property type="entry name" value="PYRIDINE_REDOX_2"/>
    <property type="match status" value="1"/>
</dbReference>
<reference evidence="9" key="1">
    <citation type="submission" date="2023-10" db="EMBL/GenBank/DDBJ databases">
        <authorList>
            <person name="Chen Y."/>
            <person name="Shah S."/>
            <person name="Dougan E. K."/>
            <person name="Thang M."/>
            <person name="Chan C."/>
        </authorList>
    </citation>
    <scope>NUCLEOTIDE SEQUENCE [LARGE SCALE GENOMIC DNA]</scope>
</reference>
<dbReference type="InterPro" id="IPR036188">
    <property type="entry name" value="FAD/NAD-bd_sf"/>
</dbReference>
<evidence type="ECO:0000256" key="2">
    <source>
        <dbReference type="ARBA" id="ARBA00022630"/>
    </source>
</evidence>
<evidence type="ECO:0000256" key="1">
    <source>
        <dbReference type="ARBA" id="ARBA00009333"/>
    </source>
</evidence>
<evidence type="ECO:0000313" key="9">
    <source>
        <dbReference type="EMBL" id="CAK0830119.1"/>
    </source>
</evidence>
<dbReference type="Gene3D" id="3.50.50.60">
    <property type="entry name" value="FAD/NAD(P)-binding domain"/>
    <property type="match status" value="2"/>
</dbReference>
<proteinExistence type="inferred from homology"/>
<dbReference type="InterPro" id="IPR050097">
    <property type="entry name" value="Ferredoxin-NADP_redctase_2"/>
</dbReference>
<dbReference type="Proteomes" id="UP001189429">
    <property type="component" value="Unassembled WGS sequence"/>
</dbReference>
<feature type="non-terminal residue" evidence="9">
    <location>
        <position position="1"/>
    </location>
</feature>
<evidence type="ECO:0000256" key="3">
    <source>
        <dbReference type="ARBA" id="ARBA00022827"/>
    </source>
</evidence>
<evidence type="ECO:0000256" key="5">
    <source>
        <dbReference type="ARBA" id="ARBA00023157"/>
    </source>
</evidence>
<protein>
    <recommendedName>
        <fullName evidence="8">FAD/NAD(P)-binding domain-containing protein</fullName>
    </recommendedName>
</protein>
<feature type="compositionally biased region" description="Basic residues" evidence="7">
    <location>
        <begin position="1"/>
        <end position="24"/>
    </location>
</feature>
<feature type="domain" description="FAD/NAD(P)-binding" evidence="8">
    <location>
        <begin position="131"/>
        <end position="342"/>
    </location>
</feature>
<evidence type="ECO:0000256" key="4">
    <source>
        <dbReference type="ARBA" id="ARBA00023002"/>
    </source>
</evidence>
<keyword evidence="2" id="KW-0285">Flavoprotein</keyword>
<feature type="compositionally biased region" description="Basic and acidic residues" evidence="7">
    <location>
        <begin position="340"/>
        <end position="360"/>
    </location>
</feature>
<dbReference type="InterPro" id="IPR023753">
    <property type="entry name" value="FAD/NAD-binding_dom"/>
</dbReference>
<evidence type="ECO:0000256" key="6">
    <source>
        <dbReference type="ARBA" id="ARBA00023284"/>
    </source>
</evidence>
<comment type="similarity">
    <text evidence="1">Belongs to the class-II pyridine nucleotide-disulfide oxidoreductase family.</text>
</comment>
<feature type="region of interest" description="Disordered" evidence="7">
    <location>
        <begin position="1"/>
        <end position="27"/>
    </location>
</feature>
<comment type="caution">
    <text evidence="9">The sequence shown here is derived from an EMBL/GenBank/DDBJ whole genome shotgun (WGS) entry which is preliminary data.</text>
</comment>
<dbReference type="InterPro" id="IPR008255">
    <property type="entry name" value="Pyr_nucl-diS_OxRdtase_2_AS"/>
</dbReference>
<name>A0ABN9SDQ5_9DINO</name>
<keyword evidence="5" id="KW-1015">Disulfide bond</keyword>